<gene>
    <name evidence="1" type="ORF">COU14_01630</name>
</gene>
<sequence length="220" mass="24692">MTGSPKRCTLPQEVCREWGLETSLTQIRLCGREGDIHPQIYRIMKTGRKLGAKITHIICPPAEDNQPGWRQVTEEFSSRGTMTFAEGGVLPGIGHCVCIPIRLSFILYVENWKNGRVGVARIRKESLSNPCGCCPPDSVVQSLFHKLEVLDGNCVRAYIVGTGDTSLSEDILCQLERWGVIRQNVTSLSLNPNQEIGLSNLRSITPEQDWVFVYQHRLRT</sequence>
<name>A0A2H0UHS8_9BACT</name>
<protein>
    <submittedName>
        <fullName evidence="1">Uncharacterized protein</fullName>
    </submittedName>
</protein>
<dbReference type="EMBL" id="PFBG01000017">
    <property type="protein sequence ID" value="PIR85963.1"/>
    <property type="molecule type" value="Genomic_DNA"/>
</dbReference>
<evidence type="ECO:0000313" key="2">
    <source>
        <dbReference type="Proteomes" id="UP000229612"/>
    </source>
</evidence>
<comment type="caution">
    <text evidence="1">The sequence shown here is derived from an EMBL/GenBank/DDBJ whole genome shotgun (WGS) entry which is preliminary data.</text>
</comment>
<accession>A0A2H0UHS8</accession>
<dbReference type="Proteomes" id="UP000229612">
    <property type="component" value="Unassembled WGS sequence"/>
</dbReference>
<evidence type="ECO:0000313" key="1">
    <source>
        <dbReference type="EMBL" id="PIR85963.1"/>
    </source>
</evidence>
<proteinExistence type="predicted"/>
<dbReference type="AlphaFoldDB" id="A0A2H0UHS8"/>
<reference evidence="2" key="1">
    <citation type="submission" date="2017-09" db="EMBL/GenBank/DDBJ databases">
        <title>Depth-based differentiation of microbial function through sediment-hosted aquifers and enrichment of novel symbionts in the deep terrestrial subsurface.</title>
        <authorList>
            <person name="Probst A.J."/>
            <person name="Ladd B."/>
            <person name="Jarett J.K."/>
            <person name="Geller-Mcgrath D.E."/>
            <person name="Sieber C.M.K."/>
            <person name="Emerson J.B."/>
            <person name="Anantharaman K."/>
            <person name="Thomas B.C."/>
            <person name="Malmstrom R."/>
            <person name="Stieglmeier M."/>
            <person name="Klingl A."/>
            <person name="Woyke T."/>
            <person name="Ryan C.M."/>
            <person name="Banfield J.F."/>
        </authorList>
    </citation>
    <scope>NUCLEOTIDE SEQUENCE [LARGE SCALE GENOMIC DNA]</scope>
</reference>
<organism evidence="1 2">
    <name type="scientific">Candidatus Kaiserbacteria bacterium CG10_big_fil_rev_8_21_14_0_10_44_10</name>
    <dbReference type="NCBI Taxonomy" id="1974606"/>
    <lineage>
        <taxon>Bacteria</taxon>
        <taxon>Candidatus Kaiseribacteriota</taxon>
    </lineage>
</organism>